<reference evidence="1 2" key="1">
    <citation type="submission" date="2016-10" db="EMBL/GenBank/DDBJ databases">
        <title>Flavobacterium gilvum sp. nov., isolated from stream water.</title>
        <authorList>
            <person name="Shin S.-K."/>
            <person name="Cho Y.-J."/>
            <person name="Yi H."/>
        </authorList>
    </citation>
    <scope>NUCLEOTIDE SEQUENCE [LARGE SCALE GENOMIC DNA]</scope>
    <source>
        <strain evidence="1 2">EM1308</strain>
    </source>
</reference>
<keyword evidence="2" id="KW-1185">Reference proteome</keyword>
<dbReference type="AlphaFoldDB" id="A0AAC9N6F1"/>
<dbReference type="EMBL" id="CP017479">
    <property type="protein sequence ID" value="AOW09584.1"/>
    <property type="molecule type" value="Genomic_DNA"/>
</dbReference>
<accession>A0AAC9N6F1</accession>
<dbReference type="Proteomes" id="UP000175968">
    <property type="component" value="Chromosome"/>
</dbReference>
<gene>
    <name evidence="1" type="ORF">EM308_08760</name>
</gene>
<dbReference type="RefSeq" id="WP_070261817.1">
    <property type="nucleotide sequence ID" value="NZ_CP017479.1"/>
</dbReference>
<organism evidence="1 2">
    <name type="scientific">Flavobacterium gilvum</name>
    <dbReference type="NCBI Taxonomy" id="1492737"/>
    <lineage>
        <taxon>Bacteria</taxon>
        <taxon>Pseudomonadati</taxon>
        <taxon>Bacteroidota</taxon>
        <taxon>Flavobacteriia</taxon>
        <taxon>Flavobacteriales</taxon>
        <taxon>Flavobacteriaceae</taxon>
        <taxon>Flavobacterium</taxon>
    </lineage>
</organism>
<sequence length="193" mass="22882">MKLVFFEYTKNCKEFNILLKATSEDASRRDLKQGQLLFESIYQNIILIDAQICGIESAIACKNIKIFGSDEKKMFDQEVILVEYRPDFEQGIRKWENLQNIDYNDYIHNIYPSISKVLEFLGSDFDHEKYRLLTLDMEKENKENKKGNILYLEPGSISKFSNSIKQHIEIVLEYYSKQSFKLTEYIDLFLRLN</sequence>
<evidence type="ECO:0000313" key="2">
    <source>
        <dbReference type="Proteomes" id="UP000175968"/>
    </source>
</evidence>
<protein>
    <submittedName>
        <fullName evidence="1">Uncharacterized protein</fullName>
    </submittedName>
</protein>
<dbReference type="KEGG" id="fgl:EM308_08760"/>
<proteinExistence type="predicted"/>
<name>A0AAC9N6F1_9FLAO</name>
<evidence type="ECO:0000313" key="1">
    <source>
        <dbReference type="EMBL" id="AOW09584.1"/>
    </source>
</evidence>